<evidence type="ECO:0000313" key="3">
    <source>
        <dbReference type="Proteomes" id="UP001151002"/>
    </source>
</evidence>
<accession>A0ABT4ATV0</accession>
<keyword evidence="3" id="KW-1185">Reference proteome</keyword>
<dbReference type="EMBL" id="JAPNTZ010000001">
    <property type="protein sequence ID" value="MCY1136768.1"/>
    <property type="molecule type" value="Genomic_DNA"/>
</dbReference>
<feature type="transmembrane region" description="Helical" evidence="1">
    <location>
        <begin position="285"/>
        <end position="305"/>
    </location>
</feature>
<feature type="transmembrane region" description="Helical" evidence="1">
    <location>
        <begin position="325"/>
        <end position="346"/>
    </location>
</feature>
<feature type="transmembrane region" description="Helical" evidence="1">
    <location>
        <begin position="91"/>
        <end position="111"/>
    </location>
</feature>
<feature type="transmembrane region" description="Helical" evidence="1">
    <location>
        <begin position="57"/>
        <end position="79"/>
    </location>
</feature>
<comment type="caution">
    <text evidence="2">The sequence shown here is derived from an EMBL/GenBank/DDBJ whole genome shotgun (WGS) entry which is preliminary data.</text>
</comment>
<feature type="transmembrane region" description="Helical" evidence="1">
    <location>
        <begin position="208"/>
        <end position="229"/>
    </location>
</feature>
<name>A0ABT4ATV0_9ACTN</name>
<reference evidence="2" key="1">
    <citation type="submission" date="2022-11" db="EMBL/GenBank/DDBJ databases">
        <authorList>
            <person name="Somphong A."/>
            <person name="Phongsopitanun W."/>
        </authorList>
    </citation>
    <scope>NUCLEOTIDE SEQUENCE</scope>
    <source>
        <strain evidence="2">Pm04-4</strain>
    </source>
</reference>
<organism evidence="2 3">
    <name type="scientific">Paractinoplanes pyxinae</name>
    <dbReference type="NCBI Taxonomy" id="2997416"/>
    <lineage>
        <taxon>Bacteria</taxon>
        <taxon>Bacillati</taxon>
        <taxon>Actinomycetota</taxon>
        <taxon>Actinomycetes</taxon>
        <taxon>Micromonosporales</taxon>
        <taxon>Micromonosporaceae</taxon>
        <taxon>Paractinoplanes</taxon>
    </lineage>
</organism>
<protein>
    <recommendedName>
        <fullName evidence="4">Integral membrane protein</fullName>
    </recommendedName>
</protein>
<evidence type="ECO:0000313" key="2">
    <source>
        <dbReference type="EMBL" id="MCY1136768.1"/>
    </source>
</evidence>
<keyword evidence="1" id="KW-1133">Transmembrane helix</keyword>
<evidence type="ECO:0000256" key="1">
    <source>
        <dbReference type="SAM" id="Phobius"/>
    </source>
</evidence>
<dbReference type="Proteomes" id="UP001151002">
    <property type="component" value="Unassembled WGS sequence"/>
</dbReference>
<gene>
    <name evidence="2" type="ORF">OWR29_02075</name>
</gene>
<evidence type="ECO:0008006" key="4">
    <source>
        <dbReference type="Google" id="ProtNLM"/>
    </source>
</evidence>
<feature type="transmembrane region" description="Helical" evidence="1">
    <location>
        <begin position="181"/>
        <end position="202"/>
    </location>
</feature>
<feature type="transmembrane region" description="Helical" evidence="1">
    <location>
        <begin position="131"/>
        <end position="160"/>
    </location>
</feature>
<sequence>MSGSLAATLNRTERWFVRAALPQMIADFSARAQVVPRMLPLLSGATVYWLLQVASVPTFLTLVLGLLVVAAIWPFTAGLNGRRPPRLSRGGLIGVAVFFGVLFVVGGPLVHAAWPGAFSEELAGPSGDVSLIVGLAGLFIYLAVFAGAYLATAYGVVAALRHALGDLAKGLADVPRSFGRSLPVVLFGTLFLFFTGELWQLLDRLSWVRVWLVLALLTVIVGLATWRVVKGYDEDPVGPTPTPQDLAEACEGTPLAGVDVPPAELQPLQHSQEINVLVLLTVRQLVQAAVIGLGLFLFFVALGLITVQPETAETWIGHEPTLQIGLPVALFKLAALLASFGGVSFSTTSMTNPDYRQEFFEPVLRSVRRPILVHSVYQALLRRS</sequence>
<keyword evidence="1" id="KW-0812">Transmembrane</keyword>
<proteinExistence type="predicted"/>
<dbReference type="RefSeq" id="WP_267560540.1">
    <property type="nucleotide sequence ID" value="NZ_JAPNTZ010000001.1"/>
</dbReference>
<keyword evidence="1" id="KW-0472">Membrane</keyword>